<reference evidence="2" key="1">
    <citation type="submission" date="2019-05" db="EMBL/GenBank/DDBJ databases">
        <authorList>
            <person name="Naeem R."/>
            <person name="Antony C."/>
            <person name="Guan Q."/>
        </authorList>
    </citation>
    <scope>NUCLEOTIDE SEQUENCE</scope>
    <source>
        <strain evidence="2">2</strain>
    </source>
</reference>
<feature type="compositionally biased region" description="Polar residues" evidence="1">
    <location>
        <begin position="72"/>
        <end position="81"/>
    </location>
</feature>
<gene>
    <name evidence="2" type="ORF">BIN_B_05111</name>
</gene>
<accession>A0A653F1J7</accession>
<feature type="compositionally biased region" description="Basic and acidic residues" evidence="1">
    <location>
        <begin position="43"/>
        <end position="53"/>
    </location>
</feature>
<feature type="region of interest" description="Disordered" evidence="1">
    <location>
        <begin position="43"/>
        <end position="90"/>
    </location>
</feature>
<dbReference type="AlphaFoldDB" id="A0A653F1J7"/>
<evidence type="ECO:0000256" key="1">
    <source>
        <dbReference type="SAM" id="MobiDB-lite"/>
    </source>
</evidence>
<dbReference type="EMBL" id="LR589163">
    <property type="protein sequence ID" value="VTP03518.1"/>
    <property type="molecule type" value="Genomic_DNA"/>
</dbReference>
<sequence>MVSRRRPSVSALISPSALSLVTIVSINRPALCSAWMPTGKCDRLRNSGERKVTDPVPKASLPLKPPAGKFSNARTVSNSSPKPAKVRICE</sequence>
<organism evidence="2">
    <name type="scientific">Mycobacterium riyadhense</name>
    <dbReference type="NCBI Taxonomy" id="486698"/>
    <lineage>
        <taxon>Bacteria</taxon>
        <taxon>Bacillati</taxon>
        <taxon>Actinomycetota</taxon>
        <taxon>Actinomycetes</taxon>
        <taxon>Mycobacteriales</taxon>
        <taxon>Mycobacteriaceae</taxon>
        <taxon>Mycobacterium</taxon>
    </lineage>
</organism>
<protein>
    <submittedName>
        <fullName evidence="2">Uncharacterized protein</fullName>
    </submittedName>
</protein>
<evidence type="ECO:0000313" key="2">
    <source>
        <dbReference type="EMBL" id="VTP03518.1"/>
    </source>
</evidence>
<proteinExistence type="predicted"/>
<name>A0A653F1J7_9MYCO</name>